<dbReference type="InterPro" id="IPR050638">
    <property type="entry name" value="AA-Vitamin_Transporters"/>
</dbReference>
<dbReference type="Pfam" id="PF00892">
    <property type="entry name" value="EamA"/>
    <property type="match status" value="2"/>
</dbReference>
<keyword evidence="4 6" id="KW-1133">Transmembrane helix</keyword>
<evidence type="ECO:0000256" key="6">
    <source>
        <dbReference type="SAM" id="Phobius"/>
    </source>
</evidence>
<evidence type="ECO:0000259" key="7">
    <source>
        <dbReference type="Pfam" id="PF00892"/>
    </source>
</evidence>
<keyword evidence="5 6" id="KW-0472">Membrane</keyword>
<evidence type="ECO:0000256" key="2">
    <source>
        <dbReference type="ARBA" id="ARBA00007362"/>
    </source>
</evidence>
<accession>A0A518BKY0</accession>
<reference evidence="8 9" key="1">
    <citation type="submission" date="2019-02" db="EMBL/GenBank/DDBJ databases">
        <title>Deep-cultivation of Planctomycetes and their phenomic and genomic characterization uncovers novel biology.</title>
        <authorList>
            <person name="Wiegand S."/>
            <person name="Jogler M."/>
            <person name="Boedeker C."/>
            <person name="Pinto D."/>
            <person name="Vollmers J."/>
            <person name="Rivas-Marin E."/>
            <person name="Kohn T."/>
            <person name="Peeters S.H."/>
            <person name="Heuer A."/>
            <person name="Rast P."/>
            <person name="Oberbeckmann S."/>
            <person name="Bunk B."/>
            <person name="Jeske O."/>
            <person name="Meyerdierks A."/>
            <person name="Storesund J.E."/>
            <person name="Kallscheuer N."/>
            <person name="Luecker S."/>
            <person name="Lage O.M."/>
            <person name="Pohl T."/>
            <person name="Merkel B.J."/>
            <person name="Hornburger P."/>
            <person name="Mueller R.-W."/>
            <person name="Bruemmer F."/>
            <person name="Labrenz M."/>
            <person name="Spormann A.M."/>
            <person name="Op den Camp H."/>
            <person name="Overmann J."/>
            <person name="Amann R."/>
            <person name="Jetten M.S.M."/>
            <person name="Mascher T."/>
            <person name="Medema M.H."/>
            <person name="Devos D.P."/>
            <person name="Kaster A.-K."/>
            <person name="Ovreas L."/>
            <person name="Rohde M."/>
            <person name="Galperin M.Y."/>
            <person name="Jogler C."/>
        </authorList>
    </citation>
    <scope>NUCLEOTIDE SEQUENCE [LARGE SCALE GENOMIC DNA]</scope>
    <source>
        <strain evidence="8 9">Pla133</strain>
    </source>
</reference>
<evidence type="ECO:0000256" key="3">
    <source>
        <dbReference type="ARBA" id="ARBA00022692"/>
    </source>
</evidence>
<dbReference type="SUPFAM" id="SSF103481">
    <property type="entry name" value="Multidrug resistance efflux transporter EmrE"/>
    <property type="match status" value="2"/>
</dbReference>
<evidence type="ECO:0000313" key="9">
    <source>
        <dbReference type="Proteomes" id="UP000316921"/>
    </source>
</evidence>
<feature type="transmembrane region" description="Helical" evidence="6">
    <location>
        <begin position="53"/>
        <end position="72"/>
    </location>
</feature>
<organism evidence="8 9">
    <name type="scientific">Engelhardtia mirabilis</name>
    <dbReference type="NCBI Taxonomy" id="2528011"/>
    <lineage>
        <taxon>Bacteria</taxon>
        <taxon>Pseudomonadati</taxon>
        <taxon>Planctomycetota</taxon>
        <taxon>Planctomycetia</taxon>
        <taxon>Planctomycetia incertae sedis</taxon>
        <taxon>Engelhardtia</taxon>
    </lineage>
</organism>
<protein>
    <submittedName>
        <fullName evidence="8">EamA-like transporter family protein</fullName>
    </submittedName>
</protein>
<dbReference type="InterPro" id="IPR000620">
    <property type="entry name" value="EamA_dom"/>
</dbReference>
<dbReference type="GO" id="GO:0016020">
    <property type="term" value="C:membrane"/>
    <property type="evidence" value="ECO:0007669"/>
    <property type="project" value="UniProtKB-SubCell"/>
</dbReference>
<feature type="transmembrane region" description="Helical" evidence="6">
    <location>
        <begin position="232"/>
        <end position="251"/>
    </location>
</feature>
<comment type="similarity">
    <text evidence="2">Belongs to the EamA transporter family.</text>
</comment>
<evidence type="ECO:0000256" key="5">
    <source>
        <dbReference type="ARBA" id="ARBA00023136"/>
    </source>
</evidence>
<feature type="transmembrane region" description="Helical" evidence="6">
    <location>
        <begin position="289"/>
        <end position="306"/>
    </location>
</feature>
<dbReference type="AlphaFoldDB" id="A0A518BKY0"/>
<dbReference type="RefSeq" id="WP_419191495.1">
    <property type="nucleotide sequence ID" value="NZ_CP036287.1"/>
</dbReference>
<keyword evidence="3 6" id="KW-0812">Transmembrane</keyword>
<dbReference type="InterPro" id="IPR037185">
    <property type="entry name" value="EmrE-like"/>
</dbReference>
<dbReference type="PANTHER" id="PTHR32322:SF2">
    <property type="entry name" value="EAMA DOMAIN-CONTAINING PROTEIN"/>
    <property type="match status" value="1"/>
</dbReference>
<feature type="transmembrane region" description="Helical" evidence="6">
    <location>
        <begin position="84"/>
        <end position="102"/>
    </location>
</feature>
<evidence type="ECO:0000256" key="1">
    <source>
        <dbReference type="ARBA" id="ARBA00004141"/>
    </source>
</evidence>
<proteinExistence type="inferred from homology"/>
<comment type="subcellular location">
    <subcellularLocation>
        <location evidence="1">Membrane</location>
        <topology evidence="1">Multi-pass membrane protein</topology>
    </subcellularLocation>
</comment>
<name>A0A518BKY0_9BACT</name>
<dbReference type="EMBL" id="CP036287">
    <property type="protein sequence ID" value="QDU67629.1"/>
    <property type="molecule type" value="Genomic_DNA"/>
</dbReference>
<evidence type="ECO:0000313" key="8">
    <source>
        <dbReference type="EMBL" id="QDU67629.1"/>
    </source>
</evidence>
<dbReference type="Proteomes" id="UP000316921">
    <property type="component" value="Chromosome"/>
</dbReference>
<feature type="transmembrane region" description="Helical" evidence="6">
    <location>
        <begin position="139"/>
        <end position="158"/>
    </location>
</feature>
<dbReference type="KEGG" id="pbap:Pla133_27170"/>
<feature type="transmembrane region" description="Helical" evidence="6">
    <location>
        <begin position="21"/>
        <end position="41"/>
    </location>
</feature>
<feature type="transmembrane region" description="Helical" evidence="6">
    <location>
        <begin position="201"/>
        <end position="220"/>
    </location>
</feature>
<sequence length="309" mass="33151">MQPRTATPSAVAAPLAEPSVVSGHLALVAVQLCFGLFPFFVKLALEGLEPRAIAVWRIGVGSAVLLGLAFAVAGRGAIPKRGDLPLLFVCGLLGVVMNQLLALEGVSRSTVVNAGLIMTLIPVFTVALAIAFRIERMHWKRAIGVPVAMCGAIVLLLQRGDSPDLARQHLFGNLLMACNCLSYAGYLLLSRRLLTRYRPLVVIAWVYVMSLWATPFLGLGQDLIPSGVDTRVAWWGLALVLTFPTVVGYLLNTFALSRVPASVTAIYIYVQPLIAGTAGIVLLGEHFRPLMIVAAALMFTGIALVTRRR</sequence>
<feature type="domain" description="EamA" evidence="7">
    <location>
        <begin position="171"/>
        <end position="306"/>
    </location>
</feature>
<evidence type="ECO:0000256" key="4">
    <source>
        <dbReference type="ARBA" id="ARBA00022989"/>
    </source>
</evidence>
<feature type="domain" description="EamA" evidence="7">
    <location>
        <begin position="22"/>
        <end position="156"/>
    </location>
</feature>
<gene>
    <name evidence="8" type="ORF">Pla133_27170</name>
</gene>
<feature type="transmembrane region" description="Helical" evidence="6">
    <location>
        <begin position="170"/>
        <end position="189"/>
    </location>
</feature>
<feature type="transmembrane region" description="Helical" evidence="6">
    <location>
        <begin position="263"/>
        <end position="283"/>
    </location>
</feature>
<feature type="transmembrane region" description="Helical" evidence="6">
    <location>
        <begin position="114"/>
        <end position="132"/>
    </location>
</feature>
<dbReference type="PANTHER" id="PTHR32322">
    <property type="entry name" value="INNER MEMBRANE TRANSPORTER"/>
    <property type="match status" value="1"/>
</dbReference>
<keyword evidence="9" id="KW-1185">Reference proteome</keyword>